<protein>
    <submittedName>
        <fullName evidence="1">AlpA family transcriptional regulator</fullName>
    </submittedName>
</protein>
<dbReference type="PANTHER" id="PTHR36154">
    <property type="entry name" value="DNA-BINDING TRANSCRIPTIONAL ACTIVATOR ALPA"/>
    <property type="match status" value="1"/>
</dbReference>
<comment type="caution">
    <text evidence="1">The sequence shown here is derived from an EMBL/GenBank/DDBJ whole genome shotgun (WGS) entry which is preliminary data.</text>
</comment>
<dbReference type="PANTHER" id="PTHR36154:SF1">
    <property type="entry name" value="DNA-BINDING TRANSCRIPTIONAL ACTIVATOR ALPA"/>
    <property type="match status" value="1"/>
</dbReference>
<proteinExistence type="predicted"/>
<dbReference type="EMBL" id="LBIC01000001">
    <property type="protein sequence ID" value="KKW94184.1"/>
    <property type="molecule type" value="Genomic_DNA"/>
</dbReference>
<dbReference type="InterPro" id="IPR052931">
    <property type="entry name" value="Prophage_regulatory_activator"/>
</dbReference>
<dbReference type="PATRIC" id="fig|56193.3.peg.917"/>
<dbReference type="STRING" id="56193.YP76_04460"/>
<evidence type="ECO:0000313" key="1">
    <source>
        <dbReference type="EMBL" id="KKW94184.1"/>
    </source>
</evidence>
<organism evidence="1 2">
    <name type="scientific">Sphingobium chungbukense</name>
    <dbReference type="NCBI Taxonomy" id="56193"/>
    <lineage>
        <taxon>Bacteria</taxon>
        <taxon>Pseudomonadati</taxon>
        <taxon>Pseudomonadota</taxon>
        <taxon>Alphaproteobacteria</taxon>
        <taxon>Sphingomonadales</taxon>
        <taxon>Sphingomonadaceae</taxon>
        <taxon>Sphingobium</taxon>
    </lineage>
</organism>
<sequence length="76" mass="8608">MENINDRRRDNLLRIAEVKARTTLSSATIYRRISAGTFPRPHRISAGLTAWYESEIDSWVADPMGYRAGVQNEVGV</sequence>
<name>A0A0M3B048_9SPHN</name>
<keyword evidence="2" id="KW-1185">Reference proteome</keyword>
<dbReference type="Proteomes" id="UP000033874">
    <property type="component" value="Unassembled WGS sequence"/>
</dbReference>
<reference evidence="1 2" key="1">
    <citation type="submission" date="2015-04" db="EMBL/GenBank/DDBJ databases">
        <title>Genome sequence of aromatic hydrocarbons-degrading Sphingobium chungbukense DJ77.</title>
        <authorList>
            <person name="Kim Y.-C."/>
            <person name="Chae J.-C."/>
        </authorList>
    </citation>
    <scope>NUCLEOTIDE SEQUENCE [LARGE SCALE GENOMIC DNA]</scope>
    <source>
        <strain evidence="1 2">DJ77</strain>
    </source>
</reference>
<gene>
    <name evidence="1" type="ORF">YP76_04460</name>
</gene>
<dbReference type="Gene3D" id="1.10.238.160">
    <property type="match status" value="1"/>
</dbReference>
<dbReference type="RefSeq" id="WP_046762630.1">
    <property type="nucleotide sequence ID" value="NZ_LBIC01000001.1"/>
</dbReference>
<dbReference type="AlphaFoldDB" id="A0A0M3B048"/>
<dbReference type="Pfam" id="PF05930">
    <property type="entry name" value="Phage_AlpA"/>
    <property type="match status" value="1"/>
</dbReference>
<dbReference type="InterPro" id="IPR010260">
    <property type="entry name" value="AlpA"/>
</dbReference>
<evidence type="ECO:0000313" key="2">
    <source>
        <dbReference type="Proteomes" id="UP000033874"/>
    </source>
</evidence>
<accession>A0A0M3B048</accession>